<dbReference type="STRING" id="358681.BBR47_58830"/>
<evidence type="ECO:0000313" key="1">
    <source>
        <dbReference type="EMBL" id="BAH46860.1"/>
    </source>
</evidence>
<dbReference type="HOGENOM" id="CLU_2615082_0_0_9"/>
<gene>
    <name evidence="1" type="ordered locus">BBR47_58830</name>
</gene>
<proteinExistence type="predicted"/>
<dbReference type="AlphaFoldDB" id="C0ZA06"/>
<dbReference type="EMBL" id="AP008955">
    <property type="protein sequence ID" value="BAH46860.1"/>
    <property type="molecule type" value="Genomic_DNA"/>
</dbReference>
<reference evidence="1 2" key="1">
    <citation type="submission" date="2005-03" db="EMBL/GenBank/DDBJ databases">
        <title>Brevibacillus brevis strain 47, complete genome.</title>
        <authorList>
            <person name="Hosoyama A."/>
            <person name="Yamada R."/>
            <person name="Hongo Y."/>
            <person name="Terui Y."/>
            <person name="Ankai A."/>
            <person name="Masuyama W."/>
            <person name="Sekiguchi M."/>
            <person name="Takeda T."/>
            <person name="Asano K."/>
            <person name="Ohji S."/>
            <person name="Ichikawa N."/>
            <person name="Narita S."/>
            <person name="Aoki N."/>
            <person name="Miura H."/>
            <person name="Matsushita S."/>
            <person name="Sekigawa T."/>
            <person name="Yamagata H."/>
            <person name="Yoshikawa H."/>
            <person name="Udaka S."/>
            <person name="Tanikawa S."/>
            <person name="Fujita N."/>
        </authorList>
    </citation>
    <scope>NUCLEOTIDE SEQUENCE [LARGE SCALE GENOMIC DNA]</scope>
    <source>
        <strain evidence="2">47 / JCM 6285 / NBRC 100599</strain>
    </source>
</reference>
<organism evidence="1 2">
    <name type="scientific">Brevibacillus brevis (strain 47 / JCM 6285 / NBRC 100599)</name>
    <dbReference type="NCBI Taxonomy" id="358681"/>
    <lineage>
        <taxon>Bacteria</taxon>
        <taxon>Bacillati</taxon>
        <taxon>Bacillota</taxon>
        <taxon>Bacilli</taxon>
        <taxon>Bacillales</taxon>
        <taxon>Paenibacillaceae</taxon>
        <taxon>Brevibacillus</taxon>
    </lineage>
</organism>
<name>C0ZA06_BREBN</name>
<keyword evidence="2" id="KW-1185">Reference proteome</keyword>
<dbReference type="KEGG" id="bbe:BBR47_58830"/>
<dbReference type="Proteomes" id="UP000001877">
    <property type="component" value="Chromosome"/>
</dbReference>
<protein>
    <submittedName>
        <fullName evidence="1">Uncharacterized protein</fullName>
    </submittedName>
</protein>
<evidence type="ECO:0000313" key="2">
    <source>
        <dbReference type="Proteomes" id="UP000001877"/>
    </source>
</evidence>
<accession>C0ZA06</accession>
<sequence length="78" mass="8222">MACASVTKVPVASEELRGVNDKRQSAAGQYAKLAEPSKPVAIKDCRANVVVAQPNSITSKAIVAPTIEIHLKSALMFT</sequence>